<dbReference type="InterPro" id="IPR054078">
    <property type="entry name" value="BRF2-like_C"/>
</dbReference>
<evidence type="ECO:0000256" key="12">
    <source>
        <dbReference type="ARBA" id="ARBA00042630"/>
    </source>
</evidence>
<evidence type="ECO:0000256" key="13">
    <source>
        <dbReference type="ARBA" id="ARBA00045875"/>
    </source>
</evidence>
<comment type="similarity">
    <text evidence="2">Belongs to the TFIIB family.</text>
</comment>
<evidence type="ECO:0000313" key="16">
    <source>
        <dbReference type="Ensembl" id="ENSNMLP00000013875.1"/>
    </source>
</evidence>
<sequence>MPPVGLKCRCCGSSNIVEDDLYAQSQSVCADCGTVCSEGRLANDPVGGSVVSYSYTTQQSKKPCPNLIKGLHRVQALCRVLRLNSEIEKSSQTYFNQACNHESFIFVRLTKKEALAGCCVLISCRMYNWPITAGTIAYLVDTDPASLFRVYLEAVKTLNISVPAPSVSDVIEAHCQAYKITSEHVPEELAADTKELTKRALALVELAAESWIVTGRRPVPIMMAATYLSWQSLQPTKLRQKMTLEKFCQLAKVDKNRPATKRVSEMKEMLCKLGNELPWKTREITPHNVVQQVEDILNYRFALLRNALKSYADSSNADPPQFDIKEIPESEHSLKTESCTVETEQQAHSATDSCDEPNWGKRVLFAPPCVVNAKKKKREQSNQLEVTGDEEISDSEISSYIRTPQEVRNIELTKTLLLKE</sequence>
<dbReference type="InterPro" id="IPR036915">
    <property type="entry name" value="Cyclin-like_sf"/>
</dbReference>
<dbReference type="Pfam" id="PF21886">
    <property type="entry name" value="BRF2-like_C_cyclin_rpt"/>
    <property type="match status" value="1"/>
</dbReference>
<organism evidence="16 17">
    <name type="scientific">Neogobius melanostomus</name>
    <name type="common">round goby</name>
    <dbReference type="NCBI Taxonomy" id="47308"/>
    <lineage>
        <taxon>Eukaryota</taxon>
        <taxon>Metazoa</taxon>
        <taxon>Chordata</taxon>
        <taxon>Craniata</taxon>
        <taxon>Vertebrata</taxon>
        <taxon>Euteleostomi</taxon>
        <taxon>Actinopterygii</taxon>
        <taxon>Neopterygii</taxon>
        <taxon>Teleostei</taxon>
        <taxon>Neoteleostei</taxon>
        <taxon>Acanthomorphata</taxon>
        <taxon>Gobiaria</taxon>
        <taxon>Gobiiformes</taxon>
        <taxon>Gobioidei</taxon>
        <taxon>Gobiidae</taxon>
        <taxon>Benthophilinae</taxon>
        <taxon>Neogobiini</taxon>
        <taxon>Neogobius</taxon>
    </lineage>
</organism>
<evidence type="ECO:0000313" key="17">
    <source>
        <dbReference type="Proteomes" id="UP000694523"/>
    </source>
</evidence>
<evidence type="ECO:0000259" key="15">
    <source>
        <dbReference type="PROSITE" id="PS51134"/>
    </source>
</evidence>
<evidence type="ECO:0000256" key="5">
    <source>
        <dbReference type="ARBA" id="ARBA00022771"/>
    </source>
</evidence>
<dbReference type="GO" id="GO:0070897">
    <property type="term" value="P:transcription preinitiation complex assembly"/>
    <property type="evidence" value="ECO:0007669"/>
    <property type="project" value="InterPro"/>
</dbReference>
<evidence type="ECO:0000256" key="10">
    <source>
        <dbReference type="ARBA" id="ARBA00023242"/>
    </source>
</evidence>
<keyword evidence="8" id="KW-0010">Activator</keyword>
<evidence type="ECO:0000256" key="4">
    <source>
        <dbReference type="ARBA" id="ARBA00022737"/>
    </source>
</evidence>
<dbReference type="Gene3D" id="1.10.472.10">
    <property type="entry name" value="Cyclin-like"/>
    <property type="match status" value="2"/>
</dbReference>
<evidence type="ECO:0000256" key="9">
    <source>
        <dbReference type="ARBA" id="ARBA00023163"/>
    </source>
</evidence>
<keyword evidence="10" id="KW-0539">Nucleus</keyword>
<evidence type="ECO:0000256" key="6">
    <source>
        <dbReference type="ARBA" id="ARBA00022833"/>
    </source>
</evidence>
<evidence type="ECO:0000256" key="14">
    <source>
        <dbReference type="PROSITE-ProRule" id="PRU00469"/>
    </source>
</evidence>
<dbReference type="Gene3D" id="2.20.25.10">
    <property type="match status" value="1"/>
</dbReference>
<dbReference type="GO" id="GO:0008270">
    <property type="term" value="F:zinc ion binding"/>
    <property type="evidence" value="ECO:0007669"/>
    <property type="project" value="UniProtKB-KW"/>
</dbReference>
<name>A0A8C6SZ75_9GOBI</name>
<evidence type="ECO:0000256" key="2">
    <source>
        <dbReference type="ARBA" id="ARBA00010857"/>
    </source>
</evidence>
<dbReference type="SUPFAM" id="SSF57783">
    <property type="entry name" value="Zinc beta-ribbon"/>
    <property type="match status" value="1"/>
</dbReference>
<dbReference type="AlphaFoldDB" id="A0A8C6SZ75"/>
<dbReference type="GO" id="GO:0005634">
    <property type="term" value="C:nucleus"/>
    <property type="evidence" value="ECO:0007669"/>
    <property type="project" value="UniProtKB-SubCell"/>
</dbReference>
<dbReference type="GO" id="GO:0017025">
    <property type="term" value="F:TBP-class protein binding"/>
    <property type="evidence" value="ECO:0007669"/>
    <property type="project" value="TreeGrafter"/>
</dbReference>
<proteinExistence type="inferred from homology"/>
<feature type="domain" description="TFIIB-type" evidence="15">
    <location>
        <begin position="4"/>
        <end position="37"/>
    </location>
</feature>
<dbReference type="SUPFAM" id="SSF47954">
    <property type="entry name" value="Cyclin-like"/>
    <property type="match status" value="2"/>
</dbReference>
<reference evidence="16" key="2">
    <citation type="submission" date="2025-09" db="UniProtKB">
        <authorList>
            <consortium name="Ensembl"/>
        </authorList>
    </citation>
    <scope>IDENTIFICATION</scope>
</reference>
<comment type="subcellular location">
    <subcellularLocation>
        <location evidence="1">Nucleus</location>
    </subcellularLocation>
</comment>
<keyword evidence="17" id="KW-1185">Reference proteome</keyword>
<keyword evidence="6" id="KW-0862">Zinc</keyword>
<reference evidence="16" key="1">
    <citation type="submission" date="2025-08" db="UniProtKB">
        <authorList>
            <consortium name="Ensembl"/>
        </authorList>
    </citation>
    <scope>IDENTIFICATION</scope>
</reference>
<dbReference type="Proteomes" id="UP000694523">
    <property type="component" value="Unplaced"/>
</dbReference>
<keyword evidence="9" id="KW-0804">Transcription</keyword>
<dbReference type="InterPro" id="IPR000812">
    <property type="entry name" value="TFIIB"/>
</dbReference>
<keyword evidence="3" id="KW-0479">Metal-binding</keyword>
<accession>A0A8C6SZ75</accession>
<evidence type="ECO:0000256" key="3">
    <source>
        <dbReference type="ARBA" id="ARBA00022723"/>
    </source>
</evidence>
<dbReference type="GO" id="GO:0097550">
    <property type="term" value="C:transcription preinitiation complex"/>
    <property type="evidence" value="ECO:0007669"/>
    <property type="project" value="TreeGrafter"/>
</dbReference>
<protein>
    <recommendedName>
        <fullName evidence="11">Transcription factor IIIB 50 kDa subunit</fullName>
    </recommendedName>
    <alternativeName>
        <fullName evidence="12">B-related factor 2</fullName>
    </alternativeName>
</protein>
<dbReference type="InterPro" id="IPR013137">
    <property type="entry name" value="Znf_TFIIB"/>
</dbReference>
<keyword evidence="4" id="KW-0677">Repeat</keyword>
<evidence type="ECO:0000256" key="7">
    <source>
        <dbReference type="ARBA" id="ARBA00023015"/>
    </source>
</evidence>
<comment type="function">
    <text evidence="13">General activator of RNA polymerase III transcription. Factor exclusively required for RNA polymerase III transcription of genes with promoter elements upstream of the initiation sites. Contributes to the regulation of gene expression; functions as activator in the absence of oxidative stress. Down-regulates expression of target genes in response to oxidative stress. Overexpression protects cells against apoptosis in response to oxidative stress.</text>
</comment>
<keyword evidence="5 14" id="KW-0863">Zinc-finger</keyword>
<dbReference type="PANTHER" id="PTHR11618">
    <property type="entry name" value="TRANSCRIPTION INITIATION FACTOR IIB-RELATED"/>
    <property type="match status" value="1"/>
</dbReference>
<evidence type="ECO:0000256" key="8">
    <source>
        <dbReference type="ARBA" id="ARBA00023159"/>
    </source>
</evidence>
<dbReference type="PANTHER" id="PTHR11618:SF5">
    <property type="entry name" value="TRANSCRIPTION FACTOR IIIB 50 KDA SUBUNIT"/>
    <property type="match status" value="1"/>
</dbReference>
<dbReference type="Ensembl" id="ENSNMLT00000015615.1">
    <property type="protein sequence ID" value="ENSNMLP00000013875.1"/>
    <property type="gene ID" value="ENSNMLG00000009295.1"/>
</dbReference>
<evidence type="ECO:0000256" key="1">
    <source>
        <dbReference type="ARBA" id="ARBA00004123"/>
    </source>
</evidence>
<dbReference type="PROSITE" id="PS51134">
    <property type="entry name" value="ZF_TFIIB"/>
    <property type="match status" value="1"/>
</dbReference>
<keyword evidence="7" id="KW-0805">Transcription regulation</keyword>
<evidence type="ECO:0000256" key="11">
    <source>
        <dbReference type="ARBA" id="ARBA00039848"/>
    </source>
</evidence>